<dbReference type="EMBL" id="JAVIJF010000002">
    <property type="protein sequence ID" value="MDX8523709.1"/>
    <property type="molecule type" value="Genomic_DNA"/>
</dbReference>
<protein>
    <submittedName>
        <fullName evidence="1">Type VI secretion system-associated protein TagF</fullName>
    </submittedName>
</protein>
<dbReference type="NCBIfam" id="TIGR03373">
    <property type="entry name" value="VI_minor_4"/>
    <property type="match status" value="1"/>
</dbReference>
<organism evidence="1 2">
    <name type="scientific">Mesorhizobium montanum</name>
    <dbReference type="NCBI Taxonomy" id="3072323"/>
    <lineage>
        <taxon>Bacteria</taxon>
        <taxon>Pseudomonadati</taxon>
        <taxon>Pseudomonadota</taxon>
        <taxon>Alphaproteobacteria</taxon>
        <taxon>Hyphomicrobiales</taxon>
        <taxon>Phyllobacteriaceae</taxon>
        <taxon>Mesorhizobium</taxon>
    </lineage>
</organism>
<keyword evidence="2" id="KW-1185">Reference proteome</keyword>
<gene>
    <name evidence="1" type="primary">tagF</name>
    <name evidence="1" type="ORF">RFM68_04240</name>
</gene>
<dbReference type="InterPro" id="IPR038225">
    <property type="entry name" value="TagF_sf"/>
</dbReference>
<sequence>MSAADLILPGFYGKMPATGDFVTRRLPADFVRVWDRWLAQHIVPLFGVESWPQSMALRFLAGPACFGASMGVIVQSADRVGRRFPLSVVAPLAEASLKLAYSDSWFDGIEKAAFAAQRGELTPDELDGALIALPAPPIDEDGDVVDDLVMWTARTDIFDVDPQAPQPTLEEIFAASWETS</sequence>
<evidence type="ECO:0000313" key="2">
    <source>
        <dbReference type="Proteomes" id="UP001276840"/>
    </source>
</evidence>
<accession>A0ABU4ZEB5</accession>
<evidence type="ECO:0000313" key="1">
    <source>
        <dbReference type="EMBL" id="MDX8523709.1"/>
    </source>
</evidence>
<dbReference type="RefSeq" id="WP_320231421.1">
    <property type="nucleotide sequence ID" value="NZ_JAVIJF010000002.1"/>
</dbReference>
<dbReference type="InterPro" id="IPR017748">
    <property type="entry name" value="TagF"/>
</dbReference>
<dbReference type="PIRSF" id="PIRSF029287">
    <property type="entry name" value="UCP029287"/>
    <property type="match status" value="1"/>
</dbReference>
<reference evidence="1 2" key="1">
    <citation type="submission" date="2023-08" db="EMBL/GenBank/DDBJ databases">
        <title>Implementing the SeqCode for naming new Mesorhizobium species isolated from Vachellia karroo root nodules.</title>
        <authorList>
            <person name="Van Lill M."/>
        </authorList>
    </citation>
    <scope>NUCLEOTIDE SEQUENCE [LARGE SCALE GENOMIC DNA]</scope>
    <source>
        <strain evidence="1 2">MSK 1335</strain>
    </source>
</reference>
<comment type="caution">
    <text evidence="1">The sequence shown here is derived from an EMBL/GenBank/DDBJ whole genome shotgun (WGS) entry which is preliminary data.</text>
</comment>
<dbReference type="Gene3D" id="3.40.1730.10">
    <property type="entry name" value="pa0076 domain"/>
    <property type="match status" value="1"/>
</dbReference>
<proteinExistence type="predicted"/>
<name>A0ABU4ZEB5_9HYPH</name>
<dbReference type="Pfam" id="PF09867">
    <property type="entry name" value="TagF_N"/>
    <property type="match status" value="1"/>
</dbReference>
<dbReference type="Proteomes" id="UP001276840">
    <property type="component" value="Unassembled WGS sequence"/>
</dbReference>